<dbReference type="CDD" id="cd00038">
    <property type="entry name" value="CAP_ED"/>
    <property type="match status" value="1"/>
</dbReference>
<dbReference type="InterPro" id="IPR018490">
    <property type="entry name" value="cNMP-bd_dom_sf"/>
</dbReference>
<dbReference type="Gene3D" id="2.60.120.10">
    <property type="entry name" value="Jelly Rolls"/>
    <property type="match status" value="1"/>
</dbReference>
<evidence type="ECO:0000313" key="7">
    <source>
        <dbReference type="Proteomes" id="UP000767291"/>
    </source>
</evidence>
<dbReference type="InterPro" id="IPR014710">
    <property type="entry name" value="RmlC-like_jellyroll"/>
</dbReference>
<evidence type="ECO:0000259" key="5">
    <source>
        <dbReference type="PROSITE" id="PS51063"/>
    </source>
</evidence>
<dbReference type="Proteomes" id="UP000767291">
    <property type="component" value="Unassembled WGS sequence"/>
</dbReference>
<dbReference type="PROSITE" id="PS50042">
    <property type="entry name" value="CNMP_BINDING_3"/>
    <property type="match status" value="1"/>
</dbReference>
<sequence length="221" mass="25680">MNLENCILFKGINSEDINRTLESSDSKYFTYKKDSCIFERDDVPKYMYVLTSGAVQIEKVDLNGKRIIMNVFREEGTIFGEVYLYLNQHSYDYSCITIEDSEVLAIPKSFFDVDNGDNEVQRKITYNMLEILSEKAYHLNQKVLILGSFSLRQKLSNFLIQKSRDSGTVHLEFNREELADYIGTTRPSLSREFANMENDGLIKVKKEEIIIIDMERLSEIS</sequence>
<dbReference type="SMART" id="SM00100">
    <property type="entry name" value="cNMP"/>
    <property type="match status" value="1"/>
</dbReference>
<feature type="domain" description="HTH crp-type" evidence="5">
    <location>
        <begin position="149"/>
        <end position="215"/>
    </location>
</feature>
<dbReference type="SUPFAM" id="SSF51206">
    <property type="entry name" value="cAMP-binding domain-like"/>
    <property type="match status" value="1"/>
</dbReference>
<accession>A0ABS4EC60</accession>
<dbReference type="InterPro" id="IPR012318">
    <property type="entry name" value="HTH_CRP"/>
</dbReference>
<dbReference type="EMBL" id="JAGGJX010000003">
    <property type="protein sequence ID" value="MBP1855514.1"/>
    <property type="molecule type" value="Genomic_DNA"/>
</dbReference>
<dbReference type="PANTHER" id="PTHR24567:SF26">
    <property type="entry name" value="REGULATORY PROTEIN YEIL"/>
    <property type="match status" value="1"/>
</dbReference>
<evidence type="ECO:0000256" key="2">
    <source>
        <dbReference type="ARBA" id="ARBA00023125"/>
    </source>
</evidence>
<keyword evidence="2" id="KW-0238">DNA-binding</keyword>
<feature type="domain" description="Cyclic nucleotide-binding" evidence="4">
    <location>
        <begin position="8"/>
        <end position="111"/>
    </location>
</feature>
<protein>
    <submittedName>
        <fullName evidence="6">CRP-like cAMP-binding protein</fullName>
    </submittedName>
</protein>
<dbReference type="Pfam" id="PF00027">
    <property type="entry name" value="cNMP_binding"/>
    <property type="match status" value="1"/>
</dbReference>
<dbReference type="SUPFAM" id="SSF46785">
    <property type="entry name" value="Winged helix' DNA-binding domain"/>
    <property type="match status" value="1"/>
</dbReference>
<comment type="caution">
    <text evidence="6">The sequence shown here is derived from an EMBL/GenBank/DDBJ whole genome shotgun (WGS) entry which is preliminary data.</text>
</comment>
<dbReference type="SMART" id="SM00419">
    <property type="entry name" value="HTH_CRP"/>
    <property type="match status" value="1"/>
</dbReference>
<evidence type="ECO:0000256" key="1">
    <source>
        <dbReference type="ARBA" id="ARBA00023015"/>
    </source>
</evidence>
<evidence type="ECO:0000313" key="6">
    <source>
        <dbReference type="EMBL" id="MBP1855514.1"/>
    </source>
</evidence>
<keyword evidence="1" id="KW-0805">Transcription regulation</keyword>
<dbReference type="PANTHER" id="PTHR24567">
    <property type="entry name" value="CRP FAMILY TRANSCRIPTIONAL REGULATORY PROTEIN"/>
    <property type="match status" value="1"/>
</dbReference>
<dbReference type="RefSeq" id="WP_209456938.1">
    <property type="nucleotide sequence ID" value="NZ_BAAACS010000011.1"/>
</dbReference>
<name>A0ABS4EC60_9FIRM</name>
<organism evidence="6 7">
    <name type="scientific">Metaclostridioides mangenotii</name>
    <dbReference type="NCBI Taxonomy" id="1540"/>
    <lineage>
        <taxon>Bacteria</taxon>
        <taxon>Bacillati</taxon>
        <taxon>Bacillota</taxon>
        <taxon>Clostridia</taxon>
        <taxon>Peptostreptococcales</taxon>
        <taxon>Peptostreptococcaceae</taxon>
        <taxon>Metaclostridioides</taxon>
    </lineage>
</organism>
<proteinExistence type="predicted"/>
<dbReference type="Pfam" id="PF13545">
    <property type="entry name" value="HTH_Crp_2"/>
    <property type="match status" value="1"/>
</dbReference>
<keyword evidence="3" id="KW-0804">Transcription</keyword>
<dbReference type="PROSITE" id="PS51063">
    <property type="entry name" value="HTH_CRP_2"/>
    <property type="match status" value="1"/>
</dbReference>
<dbReference type="InterPro" id="IPR050397">
    <property type="entry name" value="Env_Response_Regulators"/>
</dbReference>
<keyword evidence="7" id="KW-1185">Reference proteome</keyword>
<dbReference type="InterPro" id="IPR036390">
    <property type="entry name" value="WH_DNA-bd_sf"/>
</dbReference>
<gene>
    <name evidence="6" type="ORF">J2Z43_001909</name>
</gene>
<dbReference type="InterPro" id="IPR000595">
    <property type="entry name" value="cNMP-bd_dom"/>
</dbReference>
<evidence type="ECO:0000259" key="4">
    <source>
        <dbReference type="PROSITE" id="PS50042"/>
    </source>
</evidence>
<evidence type="ECO:0000256" key="3">
    <source>
        <dbReference type="ARBA" id="ARBA00023163"/>
    </source>
</evidence>
<reference evidence="6 7" key="1">
    <citation type="submission" date="2021-03" db="EMBL/GenBank/DDBJ databases">
        <title>Genomic Encyclopedia of Type Strains, Phase IV (KMG-IV): sequencing the most valuable type-strain genomes for metagenomic binning, comparative biology and taxonomic classification.</title>
        <authorList>
            <person name="Goeker M."/>
        </authorList>
    </citation>
    <scope>NUCLEOTIDE SEQUENCE [LARGE SCALE GENOMIC DNA]</scope>
    <source>
        <strain evidence="6 7">DSM 1289</strain>
    </source>
</reference>